<dbReference type="EC" id="1.-.-.-" evidence="2"/>
<dbReference type="RefSeq" id="WP_199789724.1">
    <property type="nucleotide sequence ID" value="NZ_CP012673.1"/>
</dbReference>
<name>A0A2L0EVE2_SORCE</name>
<dbReference type="InterPro" id="IPR009051">
    <property type="entry name" value="Helical_ferredxn"/>
</dbReference>
<accession>A0A2L0EVE2</accession>
<dbReference type="Gene3D" id="2.40.30.10">
    <property type="entry name" value="Translation factors"/>
    <property type="match status" value="1"/>
</dbReference>
<dbReference type="Gene3D" id="3.40.50.80">
    <property type="entry name" value="Nucleotide-binding domain of ferredoxin-NADP reductase (FNR) module"/>
    <property type="match status" value="1"/>
</dbReference>
<reference evidence="2 3" key="1">
    <citation type="submission" date="2015-09" db="EMBL/GenBank/DDBJ databases">
        <title>Sorangium comparison.</title>
        <authorList>
            <person name="Zaburannyi N."/>
            <person name="Bunk B."/>
            <person name="Overmann J."/>
            <person name="Mueller R."/>
        </authorList>
    </citation>
    <scope>NUCLEOTIDE SEQUENCE [LARGE SCALE GENOMIC DNA]</scope>
    <source>
        <strain evidence="2 3">So ce26</strain>
    </source>
</reference>
<dbReference type="AlphaFoldDB" id="A0A2L0EVE2"/>
<dbReference type="InterPro" id="IPR023753">
    <property type="entry name" value="FAD/NAD-binding_dom"/>
</dbReference>
<dbReference type="GO" id="GO:0016491">
    <property type="term" value="F:oxidoreductase activity"/>
    <property type="evidence" value="ECO:0007669"/>
    <property type="project" value="UniProtKB-KW"/>
</dbReference>
<gene>
    <name evidence="2" type="ORF">SOCE26_047110</name>
</gene>
<dbReference type="EMBL" id="CP012673">
    <property type="protein sequence ID" value="AUX43267.1"/>
    <property type="molecule type" value="Genomic_DNA"/>
</dbReference>
<dbReference type="InterPro" id="IPR039261">
    <property type="entry name" value="FNR_nucleotide-bd"/>
</dbReference>
<dbReference type="CDD" id="cd06192">
    <property type="entry name" value="DHOD_e_trans_like"/>
    <property type="match status" value="1"/>
</dbReference>
<dbReference type="InterPro" id="IPR017927">
    <property type="entry name" value="FAD-bd_FR_type"/>
</dbReference>
<dbReference type="Pfam" id="PF07992">
    <property type="entry name" value="Pyr_redox_2"/>
    <property type="match status" value="1"/>
</dbReference>
<dbReference type="SUPFAM" id="SSF51971">
    <property type="entry name" value="Nucleotide-binding domain"/>
    <property type="match status" value="1"/>
</dbReference>
<proteinExistence type="predicted"/>
<dbReference type="SUPFAM" id="SSF63380">
    <property type="entry name" value="Riboflavin synthase domain-like"/>
    <property type="match status" value="1"/>
</dbReference>
<evidence type="ECO:0000313" key="3">
    <source>
        <dbReference type="Proteomes" id="UP000238348"/>
    </source>
</evidence>
<protein>
    <submittedName>
        <fullName evidence="2">Oxidoreductase</fullName>
        <ecNumber evidence="2">1.-.-.-</ecNumber>
    </submittedName>
</protein>
<dbReference type="InterPro" id="IPR017938">
    <property type="entry name" value="Riboflavin_synthase-like_b-brl"/>
</dbReference>
<dbReference type="Gene3D" id="3.50.50.60">
    <property type="entry name" value="FAD/NAD(P)-binding domain"/>
    <property type="match status" value="1"/>
</dbReference>
<dbReference type="Gene3D" id="1.10.1060.10">
    <property type="entry name" value="Alpha-helical ferredoxin"/>
    <property type="match status" value="1"/>
</dbReference>
<evidence type="ECO:0000313" key="2">
    <source>
        <dbReference type="EMBL" id="AUX43267.1"/>
    </source>
</evidence>
<dbReference type="Proteomes" id="UP000238348">
    <property type="component" value="Chromosome"/>
</dbReference>
<dbReference type="PANTHER" id="PTHR43513">
    <property type="entry name" value="DIHYDROOROTATE DEHYDROGENASE B (NAD(+)), ELECTRON TRANSFER SUBUNIT"/>
    <property type="match status" value="1"/>
</dbReference>
<organism evidence="2 3">
    <name type="scientific">Sorangium cellulosum</name>
    <name type="common">Polyangium cellulosum</name>
    <dbReference type="NCBI Taxonomy" id="56"/>
    <lineage>
        <taxon>Bacteria</taxon>
        <taxon>Pseudomonadati</taxon>
        <taxon>Myxococcota</taxon>
        <taxon>Polyangia</taxon>
        <taxon>Polyangiales</taxon>
        <taxon>Polyangiaceae</taxon>
        <taxon>Sorangium</taxon>
    </lineage>
</organism>
<dbReference type="SUPFAM" id="SSF51905">
    <property type="entry name" value="FAD/NAD(P)-binding domain"/>
    <property type="match status" value="1"/>
</dbReference>
<feature type="domain" description="FAD-binding FR-type" evidence="1">
    <location>
        <begin position="952"/>
        <end position="1060"/>
    </location>
</feature>
<dbReference type="GO" id="GO:0051536">
    <property type="term" value="F:iron-sulfur cluster binding"/>
    <property type="evidence" value="ECO:0007669"/>
    <property type="project" value="InterPro"/>
</dbReference>
<dbReference type="InterPro" id="IPR036188">
    <property type="entry name" value="FAD/NAD-bd_sf"/>
</dbReference>
<dbReference type="PANTHER" id="PTHR43513:SF3">
    <property type="entry name" value="DIHYDROOROTATE DEHYDROGENASE B (NAD(+)), ELECTRON TRANSFER SUBUNIT-RELATED"/>
    <property type="match status" value="1"/>
</dbReference>
<dbReference type="InterPro" id="IPR050353">
    <property type="entry name" value="PyrK_electron_transfer"/>
</dbReference>
<dbReference type="PRINTS" id="PR00368">
    <property type="entry name" value="FADPNR"/>
</dbReference>
<sequence length="1279" mass="140364">MEANAGVQVDFSSWIQATSDASELELGIPGFGYADLFDPAKLAELTERFEAYFRASDEGAHARFDVYRAFMRAEQAAASGAAGSGDAARPSLTAEQISEALLAAAPHVARFVATLFRVEREAQAQIDATQARSDLWRFKGEFSKKRLFKANAGKGWQGTPVEAAHAARRTLAAMGAPASALDSGSDDEELAVARATLALVEVDDIARKAAKAGGVQWTDELRGRAAKVRAALREDPALAERVAGASAVAGAEPTDAEDAAVAAFALDAVEAWLTARRADEHDPARRWPTLKAPRTLDYQELVQLHRKGANGSGGSAELLVGPQHDRRERDGFALTDRRAGPREVESQVDYCLICHDRDKDSCSKGLRDKTGAIKSNPLGVELHGCPLNEKISEMHSMRGRGDAIAALALVCVDNPMTPGTGHRICNDCMKACVFQKQDPVDIPQVETAVLTDVLSLPWGLEIYGFLTRWNPLDVLRPHARPYNGKNVLVVGLGPAGYTLAHHLTREGFACAAIDGLKIEPLPVELTGDETRPPRPVRDFKRLYTELDERVLLGFGGVSEYGITVRWDKNFLTVLYVTLARQRLLRIYGGVRFGGTIDLEDAFRLGFHHVAIAAGAGRPTIIPLKNNLARGIRKASDFLMALQLAGAYKRSALANLQVRLPAVVIGGGLTAIDTATELAAYYVVQVEKTADRIDALIAERGESSVLAMFDEEEREFLAEQRRHAEAIRDERARAAREGRAPRFQGLIDAWGGVSLVYRKRLIDSPAYRLNHEEVAKSLEEGIRYVENLAPVEAVLDERGCVSSLVFERQELADGKWRSAGEMVSIPARTVCVAAGTSPNVTYEKERPGTFAFDKWRQFFQPHRAYVDEDGKLKVELAYPREGFFTSYNDGEHAVSFYGDNHPHYAGSVVKAMASAKDAYPYVVALFRHDFARLHEEPQAARDARRRDLFARLDHDFVAVVERVERLTPTIVEVVVRAPAAARKFEPGQFYRLQNFEVTSPVIKGTRLAMEGLALTGAWVDKEKGLLSLIALEMGASSRLLAALRPGEQVVVMGPTGTPTEIPEQETVLLAGGGLGNAVLFSIAKALKARGDRVIYFAGYRRGEDLFKQDDIEVATDQVVWCTDSGAEIAPRRATDRHFRGNIVQAMKAYAERQLGGELADLSEVRRIIAIGSDKMMNAVREARHGVLAPHLDPKHVGIASINSPMQCMLKEVCAQCLQRHVDPATGKETLVFSCFNQDQPIDHVDFKNLAARLRANTVQEKLSNAWLDHLLAERPELRHV</sequence>
<dbReference type="PROSITE" id="PS51384">
    <property type="entry name" value="FAD_FR"/>
    <property type="match status" value="1"/>
</dbReference>
<dbReference type="SUPFAM" id="SSF52343">
    <property type="entry name" value="Ferredoxin reductase-like, C-terminal NADP-linked domain"/>
    <property type="match status" value="1"/>
</dbReference>
<evidence type="ECO:0000259" key="1">
    <source>
        <dbReference type="PROSITE" id="PS51384"/>
    </source>
</evidence>
<keyword evidence="2" id="KW-0560">Oxidoreductase</keyword>